<organism evidence="3">
    <name type="scientific">Noctiluca scintillans</name>
    <name type="common">Sea sparkle</name>
    <name type="synonym">Red tide dinoflagellate</name>
    <dbReference type="NCBI Taxonomy" id="2966"/>
    <lineage>
        <taxon>Eukaryota</taxon>
        <taxon>Sar</taxon>
        <taxon>Alveolata</taxon>
        <taxon>Dinophyceae</taxon>
        <taxon>Noctilucales</taxon>
        <taxon>Noctilucaceae</taxon>
        <taxon>Noctiluca</taxon>
    </lineage>
</organism>
<evidence type="ECO:0000313" key="3">
    <source>
        <dbReference type="EMBL" id="CAD8844652.1"/>
    </source>
</evidence>
<proteinExistence type="predicted"/>
<accession>A0A7S1A766</accession>
<reference evidence="3" key="1">
    <citation type="submission" date="2021-01" db="EMBL/GenBank/DDBJ databases">
        <authorList>
            <person name="Corre E."/>
            <person name="Pelletier E."/>
            <person name="Niang G."/>
            <person name="Scheremetjew M."/>
            <person name="Finn R."/>
            <person name="Kale V."/>
            <person name="Holt S."/>
            <person name="Cochrane G."/>
            <person name="Meng A."/>
            <person name="Brown T."/>
            <person name="Cohen L."/>
        </authorList>
    </citation>
    <scope>NUCLEOTIDE SEQUENCE</scope>
</reference>
<gene>
    <name evidence="3" type="ORF">NSCI0253_LOCUS19002</name>
</gene>
<sequence length="616" mass="67662">MQPETSLVPETETVVRRELHTVATAPRDHVRGAVLADKTNSKDPDVQSEVFGVARRLNKVGANRRGDELTFDPPAADLLRPQRERYAFKGPFEAVAEMVEDRTGHAVKNMAAVRSVTADMDSVTRRAGDVKPVEPCDDVARPDVFKTGRRLNHPAAAPDGHIAHTASVAHTVRSCTANDPRGLDRDEIVGRADMFSSNRQFRSKPGNIAPSLIGGQVYEDVPQERRQLRSRKGVKDVKTNPHMVEVPPATEGVSHEAIFESPRRLNKPVEGPPSMFSLAAFASGVGSEMQTVETVTPEEVVCSPKYIGSAGKASDPTVAQKVKAASSRGPSAPVQRVGAPWQVGNGGSACMPQANFLSRPRFTRPERSPPRAASTVGSARMGSARVPMSPRSPRMAAWSKNQLPSTSVFKSSKLGMPRGPLYSSDASTCSPSSPCSPRSPMSPPFSEASFGGFSTVSDVPDWNNVLDALVEEEKPDSQTLISEFRRTAQVQEEQLAARLSEERKTREAECIRRSQVALKLSKRVLDLRKVERILAKKKEYAEANRVKSEADAVERQERAKHQAEITRRLAKLNDELMMKEEESARNLQKRLYEKIWQLALANKVPIQELRHVCAVP</sequence>
<protein>
    <submittedName>
        <fullName evidence="3">Uncharacterized protein</fullName>
    </submittedName>
</protein>
<keyword evidence="1" id="KW-0175">Coiled coil</keyword>
<feature type="region of interest" description="Disordered" evidence="2">
    <location>
        <begin position="360"/>
        <end position="399"/>
    </location>
</feature>
<name>A0A7S1A766_NOCSC</name>
<dbReference type="AlphaFoldDB" id="A0A7S1A766"/>
<evidence type="ECO:0000256" key="1">
    <source>
        <dbReference type="SAM" id="Coils"/>
    </source>
</evidence>
<evidence type="ECO:0000256" key="2">
    <source>
        <dbReference type="SAM" id="MobiDB-lite"/>
    </source>
</evidence>
<feature type="coiled-coil region" evidence="1">
    <location>
        <begin position="536"/>
        <end position="582"/>
    </location>
</feature>
<dbReference type="EMBL" id="HBFQ01026918">
    <property type="protein sequence ID" value="CAD8844652.1"/>
    <property type="molecule type" value="Transcribed_RNA"/>
</dbReference>